<protein>
    <submittedName>
        <fullName evidence="2">Uncharacterized protein</fullName>
    </submittedName>
</protein>
<name>A0AC35TK92_9BILA</name>
<evidence type="ECO:0000313" key="2">
    <source>
        <dbReference type="WBParaSite" id="RSKR_0000171600.1"/>
    </source>
</evidence>
<accession>A0AC35TK92</accession>
<proteinExistence type="predicted"/>
<sequence>MLKHSYNFGGKMSAEIRDIKLWTICEEINLKGSKTFQKDKKNTFLVIDAYWGLIAKYSPKEDDIEIP</sequence>
<evidence type="ECO:0000313" key="1">
    <source>
        <dbReference type="Proteomes" id="UP000095286"/>
    </source>
</evidence>
<dbReference type="WBParaSite" id="RSKR_0000171600.1">
    <property type="protein sequence ID" value="RSKR_0000171600.1"/>
    <property type="gene ID" value="RSKR_0000171600"/>
</dbReference>
<dbReference type="Proteomes" id="UP000095286">
    <property type="component" value="Unplaced"/>
</dbReference>
<reference evidence="2" key="1">
    <citation type="submission" date="2016-11" db="UniProtKB">
        <authorList>
            <consortium name="WormBaseParasite"/>
        </authorList>
    </citation>
    <scope>IDENTIFICATION</scope>
    <source>
        <strain evidence="2">KR3021</strain>
    </source>
</reference>
<organism evidence="1 2">
    <name type="scientific">Rhabditophanes sp. KR3021</name>
    <dbReference type="NCBI Taxonomy" id="114890"/>
    <lineage>
        <taxon>Eukaryota</taxon>
        <taxon>Metazoa</taxon>
        <taxon>Ecdysozoa</taxon>
        <taxon>Nematoda</taxon>
        <taxon>Chromadorea</taxon>
        <taxon>Rhabditida</taxon>
        <taxon>Tylenchina</taxon>
        <taxon>Panagrolaimomorpha</taxon>
        <taxon>Strongyloidoidea</taxon>
        <taxon>Alloionematidae</taxon>
        <taxon>Rhabditophanes</taxon>
    </lineage>
</organism>